<organism evidence="1 2">
    <name type="scientific">Pseudomonas fragi</name>
    <dbReference type="NCBI Taxonomy" id="296"/>
    <lineage>
        <taxon>Bacteria</taxon>
        <taxon>Pseudomonadati</taxon>
        <taxon>Pseudomonadota</taxon>
        <taxon>Gammaproteobacteria</taxon>
        <taxon>Pseudomonadales</taxon>
        <taxon>Pseudomonadaceae</taxon>
        <taxon>Pseudomonas</taxon>
    </lineage>
</organism>
<dbReference type="AlphaFoldDB" id="A0A266LXU1"/>
<reference evidence="1 2" key="1">
    <citation type="submission" date="2017-08" db="EMBL/GenBank/DDBJ databases">
        <title>Genomic and metabolic characterisation of spoilage-associated Pseudomonas species.</title>
        <authorList>
            <person name="Stanborough T."/>
            <person name="Fegan N."/>
            <person name="Powell S.M."/>
            <person name="Singh T."/>
            <person name="Tamplin M.L."/>
            <person name="Chandry P.S."/>
        </authorList>
    </citation>
    <scope>NUCLEOTIDE SEQUENCE [LARGE SCALE GENOMIC DNA]</scope>
    <source>
        <strain evidence="1 2">F1820</strain>
    </source>
</reference>
<sequence length="69" mass="7931">MFHSFREAHKGRIYTIYLKACLDGFTSRLVIEGLPSREYVGMIWKDQVQAKAHASDDARKVIDDMSPET</sequence>
<protein>
    <recommendedName>
        <fullName evidence="3">Integrase</fullName>
    </recommendedName>
</protein>
<evidence type="ECO:0008006" key="3">
    <source>
        <dbReference type="Google" id="ProtNLM"/>
    </source>
</evidence>
<evidence type="ECO:0000313" key="1">
    <source>
        <dbReference type="EMBL" id="OZY42207.1"/>
    </source>
</evidence>
<proteinExistence type="predicted"/>
<comment type="caution">
    <text evidence="1">The sequence shown here is derived from an EMBL/GenBank/DDBJ whole genome shotgun (WGS) entry which is preliminary data.</text>
</comment>
<dbReference type="EMBL" id="NQKL01000005">
    <property type="protein sequence ID" value="OZY42207.1"/>
    <property type="molecule type" value="Genomic_DNA"/>
</dbReference>
<accession>A0A266LXU1</accession>
<gene>
    <name evidence="1" type="ORF">CJF43_07285</name>
</gene>
<dbReference type="Proteomes" id="UP000216113">
    <property type="component" value="Unassembled WGS sequence"/>
</dbReference>
<name>A0A266LXU1_PSEFR</name>
<evidence type="ECO:0000313" key="2">
    <source>
        <dbReference type="Proteomes" id="UP000216113"/>
    </source>
</evidence>